<sequence length="1092" mass="121199">MDDVAKWLDGLGLQQFVSTFALFQLDFDALRSLSDQELQEMQIPPGPRKKILAAIKLLNEADRPPERRQITLLFCDLVNSTEYAVRLEPEDFQILTETYLQRCTNIVRSRSGMIVNYSGDALLALFGYPFTEEDDADRAVQAALDIVQIAPSIDVSGGPPVQVRIGVASGLAVVAKLLGANKGGPPVPYGPLPSLAQRLQALALPQTVLTDQHTYNASTGAFEFTDIGLHSLKGLPELRVWRVERSRILESRFAKKTRLFRLVARSAQLRKLVTHWDKVVAERRGRVVFLSGEPGIGKSRLAFEVQQRIARCTHLSLQCSATFSNSAFYPFLNLLKRYAGIRDGDPPHVTRSRLETILATSSVSKEVSLPIFERLLSIPQVPVPQPGPAPVELSSGRQQAISRRVLVDWLHHVAQLNPVLATFEDEQWIDPSSRDVLDVLINEAPSHPMLILVTSRGKSAETGRKARHVFEMQLKRLSRRESQTLVHDVAAGANLPEEVRARVLNKAEGVPLYVEELTRAAMETGLPHDPQEQEAPKSDIRVPRVLQLSLLSRLDKLGSGKVISQVAAVIGREFDLKLLAHLCGLSRRALGSAIVRLTEAGLVAPQLFANRSSYAFTHALLQEAARSTLVRERRQELHRLVAQAIESLDPKNAAEHPELLAQHFAEAGMFERAADCWLSAGRNVAKTWAKVEAANMFAMGLACLERLPVSRMRSEKALRFELERGDVLYATFGYVTREGSTAYRNAMRLSEELGDSEALISALDGLFGTAFNSARFTDAEWASDQLIEIGRKSDSLRARVLGLQFKGMSIFCGGNFRGARRYLERSLGYEAQEKLIGSDFPSMAYLYLSWTMHLLGHPRQALEQYSKAEAVTRRQAAARVERWEYRLSACLGNGCILLALQNNTAKLKEATEELVPLAHDHGLNLWENMGKFFTAWAMESASHDPAGLQSMQTVCDRLGEQKIDKSCYLGLLASAYIQSGNLGKAVAAIEQGLEHAASTGEYYFAAELTRLRGEVQLQLKDDPVGAEASFREAINIAREQGAKTWEIKATQSLASLWDTLGRQFKIDSDLELVPAELKPRPRGRRPFTSRLA</sequence>
<dbReference type="CDD" id="cd07302">
    <property type="entry name" value="CHD"/>
    <property type="match status" value="1"/>
</dbReference>
<feature type="domain" description="SAM" evidence="3">
    <location>
        <begin position="1"/>
        <end position="61"/>
    </location>
</feature>
<dbReference type="Gene3D" id="3.40.50.300">
    <property type="entry name" value="P-loop containing nucleotide triphosphate hydrolases"/>
    <property type="match status" value="1"/>
</dbReference>
<keyword evidence="2" id="KW-0067">ATP-binding</keyword>
<dbReference type="SUPFAM" id="SSF48452">
    <property type="entry name" value="TPR-like"/>
    <property type="match status" value="2"/>
</dbReference>
<dbReference type="EMBL" id="NJGD01000028">
    <property type="protein sequence ID" value="PJR09689.1"/>
    <property type="molecule type" value="Genomic_DNA"/>
</dbReference>
<gene>
    <name evidence="5" type="ORF">CEJ86_30665</name>
</gene>
<dbReference type="GO" id="GO:0005737">
    <property type="term" value="C:cytoplasm"/>
    <property type="evidence" value="ECO:0007669"/>
    <property type="project" value="TreeGrafter"/>
</dbReference>
<dbReference type="InterPro" id="IPR001660">
    <property type="entry name" value="SAM"/>
</dbReference>
<dbReference type="PANTHER" id="PTHR16305">
    <property type="entry name" value="TESTICULAR SOLUBLE ADENYLYL CYCLASE"/>
    <property type="match status" value="1"/>
</dbReference>
<comment type="caution">
    <text evidence="5">The sequence shown here is derived from an EMBL/GenBank/DDBJ whole genome shotgun (WGS) entry which is preliminary data.</text>
</comment>
<dbReference type="SUPFAM" id="SSF47769">
    <property type="entry name" value="SAM/Pointed domain"/>
    <property type="match status" value="1"/>
</dbReference>
<dbReference type="Gene3D" id="1.25.40.10">
    <property type="entry name" value="Tetratricopeptide repeat domain"/>
    <property type="match status" value="2"/>
</dbReference>
<dbReference type="InterPro" id="IPR027417">
    <property type="entry name" value="P-loop_NTPase"/>
</dbReference>
<dbReference type="RefSeq" id="WP_100674780.1">
    <property type="nucleotide sequence ID" value="NZ_NJGD01000028.1"/>
</dbReference>
<dbReference type="GO" id="GO:0005524">
    <property type="term" value="F:ATP binding"/>
    <property type="evidence" value="ECO:0007669"/>
    <property type="project" value="UniProtKB-KW"/>
</dbReference>
<dbReference type="PROSITE" id="PS50105">
    <property type="entry name" value="SAM_DOMAIN"/>
    <property type="match status" value="1"/>
</dbReference>
<dbReference type="Gene3D" id="1.10.150.50">
    <property type="entry name" value="Transcription Factor, Ets-1"/>
    <property type="match status" value="1"/>
</dbReference>
<evidence type="ECO:0000313" key="5">
    <source>
        <dbReference type="EMBL" id="PJR09689.1"/>
    </source>
</evidence>
<dbReference type="InterPro" id="IPR041664">
    <property type="entry name" value="AAA_16"/>
</dbReference>
<dbReference type="Gene3D" id="3.30.70.1230">
    <property type="entry name" value="Nucleotide cyclase"/>
    <property type="match status" value="1"/>
</dbReference>
<dbReference type="GO" id="GO:0009190">
    <property type="term" value="P:cyclic nucleotide biosynthetic process"/>
    <property type="evidence" value="ECO:0007669"/>
    <property type="project" value="InterPro"/>
</dbReference>
<evidence type="ECO:0000313" key="6">
    <source>
        <dbReference type="Proteomes" id="UP000231987"/>
    </source>
</evidence>
<dbReference type="InterPro" id="IPR029787">
    <property type="entry name" value="Nucleotide_cyclase"/>
</dbReference>
<dbReference type="Pfam" id="PF00211">
    <property type="entry name" value="Guanylate_cyc"/>
    <property type="match status" value="1"/>
</dbReference>
<dbReference type="PROSITE" id="PS50125">
    <property type="entry name" value="GUANYLATE_CYCLASE_2"/>
    <property type="match status" value="1"/>
</dbReference>
<dbReference type="GO" id="GO:0004016">
    <property type="term" value="F:adenylate cyclase activity"/>
    <property type="evidence" value="ECO:0007669"/>
    <property type="project" value="UniProtKB-ARBA"/>
</dbReference>
<dbReference type="PANTHER" id="PTHR16305:SF28">
    <property type="entry name" value="GUANYLATE CYCLASE DOMAIN-CONTAINING PROTEIN"/>
    <property type="match status" value="1"/>
</dbReference>
<dbReference type="InterPro" id="IPR013761">
    <property type="entry name" value="SAM/pointed_sf"/>
</dbReference>
<evidence type="ECO:0000259" key="4">
    <source>
        <dbReference type="PROSITE" id="PS50125"/>
    </source>
</evidence>
<dbReference type="InterPro" id="IPR011990">
    <property type="entry name" value="TPR-like_helical_dom_sf"/>
</dbReference>
<dbReference type="InterPro" id="IPR001054">
    <property type="entry name" value="A/G_cyclase"/>
</dbReference>
<dbReference type="Pfam" id="PF00536">
    <property type="entry name" value="SAM_1"/>
    <property type="match status" value="1"/>
</dbReference>
<evidence type="ECO:0000256" key="1">
    <source>
        <dbReference type="ARBA" id="ARBA00022741"/>
    </source>
</evidence>
<dbReference type="SMART" id="SM00454">
    <property type="entry name" value="SAM"/>
    <property type="match status" value="1"/>
</dbReference>
<name>A0A2J0YTS0_RHIML</name>
<evidence type="ECO:0000256" key="2">
    <source>
        <dbReference type="ARBA" id="ARBA00022840"/>
    </source>
</evidence>
<evidence type="ECO:0000259" key="3">
    <source>
        <dbReference type="PROSITE" id="PS50105"/>
    </source>
</evidence>
<accession>A0A2J0YTS0</accession>
<organism evidence="5 6">
    <name type="scientific">Rhizobium meliloti</name>
    <name type="common">Ensifer meliloti</name>
    <name type="synonym">Sinorhizobium meliloti</name>
    <dbReference type="NCBI Taxonomy" id="382"/>
    <lineage>
        <taxon>Bacteria</taxon>
        <taxon>Pseudomonadati</taxon>
        <taxon>Pseudomonadota</taxon>
        <taxon>Alphaproteobacteria</taxon>
        <taxon>Hyphomicrobiales</taxon>
        <taxon>Rhizobiaceae</taxon>
        <taxon>Sinorhizobium/Ensifer group</taxon>
        <taxon>Sinorhizobium</taxon>
    </lineage>
</organism>
<dbReference type="SUPFAM" id="SSF55073">
    <property type="entry name" value="Nucleotide cyclase"/>
    <property type="match status" value="1"/>
</dbReference>
<dbReference type="SUPFAM" id="SSF52540">
    <property type="entry name" value="P-loop containing nucleoside triphosphate hydrolases"/>
    <property type="match status" value="1"/>
</dbReference>
<keyword evidence="1" id="KW-0547">Nucleotide-binding</keyword>
<reference evidence="5 6" key="1">
    <citation type="submission" date="2017-06" db="EMBL/GenBank/DDBJ databases">
        <title>Ensifer strains isolated from leguminous trees and herbs display diverse denitrification phenotypes with some acting as strong N2O sinks.</title>
        <authorList>
            <person name="Woliy K."/>
            <person name="Mania D."/>
            <person name="Bakken L.R."/>
            <person name="Frostegard A."/>
        </authorList>
    </citation>
    <scope>NUCLEOTIDE SEQUENCE [LARGE SCALE GENOMIC DNA]</scope>
    <source>
        <strain evidence="5 6">AC50a</strain>
    </source>
</reference>
<feature type="domain" description="Guanylate cyclase" evidence="4">
    <location>
        <begin position="71"/>
        <end position="200"/>
    </location>
</feature>
<dbReference type="SMART" id="SM00044">
    <property type="entry name" value="CYCc"/>
    <property type="match status" value="1"/>
</dbReference>
<dbReference type="GO" id="GO:0035556">
    <property type="term" value="P:intracellular signal transduction"/>
    <property type="evidence" value="ECO:0007669"/>
    <property type="project" value="InterPro"/>
</dbReference>
<dbReference type="AlphaFoldDB" id="A0A2J0YTS0"/>
<dbReference type="Pfam" id="PF13191">
    <property type="entry name" value="AAA_16"/>
    <property type="match status" value="1"/>
</dbReference>
<protein>
    <submittedName>
        <fullName evidence="5">Adenylate/guanylate cyclase domain-containing protein</fullName>
    </submittedName>
</protein>
<dbReference type="CDD" id="cd09487">
    <property type="entry name" value="SAM_superfamily"/>
    <property type="match status" value="1"/>
</dbReference>
<dbReference type="Proteomes" id="UP000231987">
    <property type="component" value="Unassembled WGS sequence"/>
</dbReference>
<proteinExistence type="predicted"/>